<sequence length="178" mass="19571">WKPTSMVLNTETDKWVLRCPLPSGTHQYKYMVDGQWVVSADFPTETDADGNTNNVLVVHPFVPRSKSPPKQCHKGMGCQKQDCHFTHPEGWDPKHPKKGSPGKAGKAGKATPRGPRSSGPYRLALPHALMAVNQNKPCPDKDKCRDPNCPYTHPSAAAAKLDIPEKIKELGLPKDVFG</sequence>
<evidence type="ECO:0000313" key="4">
    <source>
        <dbReference type="EMBL" id="GIQ91813.1"/>
    </source>
</evidence>
<evidence type="ECO:0000259" key="3">
    <source>
        <dbReference type="Pfam" id="PF16561"/>
    </source>
</evidence>
<organism evidence="4 5">
    <name type="scientific">Kipferlia bialata</name>
    <dbReference type="NCBI Taxonomy" id="797122"/>
    <lineage>
        <taxon>Eukaryota</taxon>
        <taxon>Metamonada</taxon>
        <taxon>Carpediemonas-like organisms</taxon>
        <taxon>Kipferlia</taxon>
    </lineage>
</organism>
<evidence type="ECO:0000256" key="1">
    <source>
        <dbReference type="ARBA" id="ARBA00010926"/>
    </source>
</evidence>
<feature type="non-terminal residue" evidence="4">
    <location>
        <position position="178"/>
    </location>
</feature>
<dbReference type="InterPro" id="IPR014756">
    <property type="entry name" value="Ig_E-set"/>
</dbReference>
<dbReference type="InterPro" id="IPR013783">
    <property type="entry name" value="Ig-like_fold"/>
</dbReference>
<feature type="region of interest" description="Disordered" evidence="2">
    <location>
        <begin position="84"/>
        <end position="119"/>
    </location>
</feature>
<dbReference type="GO" id="GO:0007165">
    <property type="term" value="P:signal transduction"/>
    <property type="evidence" value="ECO:0007669"/>
    <property type="project" value="TreeGrafter"/>
</dbReference>
<dbReference type="Pfam" id="PF16561">
    <property type="entry name" value="AMPK1_CBM"/>
    <property type="match status" value="1"/>
</dbReference>
<name>A0A9K3GQV4_9EUKA</name>
<dbReference type="GO" id="GO:0019901">
    <property type="term" value="F:protein kinase binding"/>
    <property type="evidence" value="ECO:0007669"/>
    <property type="project" value="TreeGrafter"/>
</dbReference>
<dbReference type="PANTHER" id="PTHR10343">
    <property type="entry name" value="5'-AMP-ACTIVATED PROTEIN KINASE , BETA SUBUNIT"/>
    <property type="match status" value="1"/>
</dbReference>
<dbReference type="Proteomes" id="UP000265618">
    <property type="component" value="Unassembled WGS sequence"/>
</dbReference>
<feature type="non-terminal residue" evidence="4">
    <location>
        <position position="1"/>
    </location>
</feature>
<protein>
    <recommendedName>
        <fullName evidence="3">AMP-activated protein kinase glycogen-binding domain-containing protein</fullName>
    </recommendedName>
</protein>
<feature type="domain" description="AMP-activated protein kinase glycogen-binding" evidence="3">
    <location>
        <begin position="5"/>
        <end position="60"/>
    </location>
</feature>
<accession>A0A9K3GQV4</accession>
<dbReference type="EMBL" id="BDIP01008375">
    <property type="protein sequence ID" value="GIQ91813.1"/>
    <property type="molecule type" value="Genomic_DNA"/>
</dbReference>
<evidence type="ECO:0000313" key="5">
    <source>
        <dbReference type="Proteomes" id="UP000265618"/>
    </source>
</evidence>
<gene>
    <name evidence="4" type="ORF">KIPB_015226</name>
</gene>
<dbReference type="GO" id="GO:0031588">
    <property type="term" value="C:nucleotide-activated protein kinase complex"/>
    <property type="evidence" value="ECO:0007669"/>
    <property type="project" value="TreeGrafter"/>
</dbReference>
<dbReference type="Gene3D" id="2.60.40.10">
    <property type="entry name" value="Immunoglobulins"/>
    <property type="match status" value="1"/>
</dbReference>
<keyword evidence="5" id="KW-1185">Reference proteome</keyword>
<dbReference type="InterPro" id="IPR050827">
    <property type="entry name" value="CRP1_MDG1_kinase"/>
</dbReference>
<feature type="compositionally biased region" description="Basic and acidic residues" evidence="2">
    <location>
        <begin position="84"/>
        <end position="94"/>
    </location>
</feature>
<evidence type="ECO:0000256" key="2">
    <source>
        <dbReference type="SAM" id="MobiDB-lite"/>
    </source>
</evidence>
<comment type="similarity">
    <text evidence="1">Belongs to the 5'-AMP-activated protein kinase beta subunit family.</text>
</comment>
<dbReference type="InterPro" id="IPR032640">
    <property type="entry name" value="AMPK1_CBM"/>
</dbReference>
<feature type="compositionally biased region" description="Low complexity" evidence="2">
    <location>
        <begin position="101"/>
        <end position="115"/>
    </location>
</feature>
<dbReference type="AlphaFoldDB" id="A0A9K3GQV4"/>
<dbReference type="PANTHER" id="PTHR10343:SF84">
    <property type="entry name" value="5'-AMP-ACTIVATED PROTEIN KINASE SUBUNIT BETA-1"/>
    <property type="match status" value="1"/>
</dbReference>
<dbReference type="GO" id="GO:0005634">
    <property type="term" value="C:nucleus"/>
    <property type="evidence" value="ECO:0007669"/>
    <property type="project" value="TreeGrafter"/>
</dbReference>
<proteinExistence type="inferred from homology"/>
<dbReference type="SUPFAM" id="SSF81296">
    <property type="entry name" value="E set domains"/>
    <property type="match status" value="1"/>
</dbReference>
<dbReference type="OrthoDB" id="531008at2759"/>
<dbReference type="GO" id="GO:0005737">
    <property type="term" value="C:cytoplasm"/>
    <property type="evidence" value="ECO:0007669"/>
    <property type="project" value="TreeGrafter"/>
</dbReference>
<comment type="caution">
    <text evidence="4">The sequence shown here is derived from an EMBL/GenBank/DDBJ whole genome shotgun (WGS) entry which is preliminary data.</text>
</comment>
<dbReference type="CDD" id="cd02859">
    <property type="entry name" value="E_set_AMPKbeta_like_N"/>
    <property type="match status" value="1"/>
</dbReference>
<reference evidence="4 5" key="1">
    <citation type="journal article" date="2018" name="PLoS ONE">
        <title>The draft genome of Kipferlia bialata reveals reductive genome evolution in fornicate parasites.</title>
        <authorList>
            <person name="Tanifuji G."/>
            <person name="Takabayashi S."/>
            <person name="Kume K."/>
            <person name="Takagi M."/>
            <person name="Nakayama T."/>
            <person name="Kamikawa R."/>
            <person name="Inagaki Y."/>
            <person name="Hashimoto T."/>
        </authorList>
    </citation>
    <scope>NUCLEOTIDE SEQUENCE [LARGE SCALE GENOMIC DNA]</scope>
    <source>
        <strain evidence="4">NY0173</strain>
    </source>
</reference>